<reference evidence="1 2" key="1">
    <citation type="journal article" date="2024" name="BMC Genomics">
        <title>De novo assembly and annotation of Popillia japonica's genome with initial clues to its potential as an invasive pest.</title>
        <authorList>
            <person name="Cucini C."/>
            <person name="Boschi S."/>
            <person name="Funari R."/>
            <person name="Cardaioli E."/>
            <person name="Iannotti N."/>
            <person name="Marturano G."/>
            <person name="Paoli F."/>
            <person name="Bruttini M."/>
            <person name="Carapelli A."/>
            <person name="Frati F."/>
            <person name="Nardi F."/>
        </authorList>
    </citation>
    <scope>NUCLEOTIDE SEQUENCE [LARGE SCALE GENOMIC DNA]</scope>
    <source>
        <strain evidence="1">DMR45628</strain>
    </source>
</reference>
<accession>A0AAW1J0E8</accession>
<evidence type="ECO:0000313" key="2">
    <source>
        <dbReference type="Proteomes" id="UP001458880"/>
    </source>
</evidence>
<protein>
    <submittedName>
        <fullName evidence="1">Uncharacterized protein</fullName>
    </submittedName>
</protein>
<dbReference type="AlphaFoldDB" id="A0AAW1J0E8"/>
<comment type="caution">
    <text evidence="1">The sequence shown here is derived from an EMBL/GenBank/DDBJ whole genome shotgun (WGS) entry which is preliminary data.</text>
</comment>
<proteinExistence type="predicted"/>
<dbReference type="Proteomes" id="UP001458880">
    <property type="component" value="Unassembled WGS sequence"/>
</dbReference>
<gene>
    <name evidence="1" type="ORF">QE152_g32244</name>
</gene>
<sequence>MRAQEETFFVFERDVAPEFEDLASPQEPQFIESRSEYDQDYEHEDCVPQERDSSIDIENKTRAVEFWRSGKAK</sequence>
<evidence type="ECO:0000313" key="1">
    <source>
        <dbReference type="EMBL" id="KAK9695942.1"/>
    </source>
</evidence>
<name>A0AAW1J0E8_POPJA</name>
<dbReference type="EMBL" id="JASPKY010000466">
    <property type="protein sequence ID" value="KAK9695942.1"/>
    <property type="molecule type" value="Genomic_DNA"/>
</dbReference>
<keyword evidence="2" id="KW-1185">Reference proteome</keyword>
<organism evidence="1 2">
    <name type="scientific">Popillia japonica</name>
    <name type="common">Japanese beetle</name>
    <dbReference type="NCBI Taxonomy" id="7064"/>
    <lineage>
        <taxon>Eukaryota</taxon>
        <taxon>Metazoa</taxon>
        <taxon>Ecdysozoa</taxon>
        <taxon>Arthropoda</taxon>
        <taxon>Hexapoda</taxon>
        <taxon>Insecta</taxon>
        <taxon>Pterygota</taxon>
        <taxon>Neoptera</taxon>
        <taxon>Endopterygota</taxon>
        <taxon>Coleoptera</taxon>
        <taxon>Polyphaga</taxon>
        <taxon>Scarabaeiformia</taxon>
        <taxon>Scarabaeidae</taxon>
        <taxon>Rutelinae</taxon>
        <taxon>Popillia</taxon>
    </lineage>
</organism>